<evidence type="ECO:0000313" key="1">
    <source>
        <dbReference type="Proteomes" id="UP000887569"/>
    </source>
</evidence>
<dbReference type="WBParaSite" id="PgR046_g031_t02">
    <property type="protein sequence ID" value="PgR046_g031_t02"/>
    <property type="gene ID" value="PgR046_g031"/>
</dbReference>
<organism evidence="1 2">
    <name type="scientific">Parascaris univalens</name>
    <name type="common">Nematode worm</name>
    <dbReference type="NCBI Taxonomy" id="6257"/>
    <lineage>
        <taxon>Eukaryota</taxon>
        <taxon>Metazoa</taxon>
        <taxon>Ecdysozoa</taxon>
        <taxon>Nematoda</taxon>
        <taxon>Chromadorea</taxon>
        <taxon>Rhabditida</taxon>
        <taxon>Spirurina</taxon>
        <taxon>Ascaridomorpha</taxon>
        <taxon>Ascaridoidea</taxon>
        <taxon>Ascarididae</taxon>
        <taxon>Parascaris</taxon>
    </lineage>
</organism>
<dbReference type="Proteomes" id="UP000887569">
    <property type="component" value="Unplaced"/>
</dbReference>
<name>A0A915BN19_PARUN</name>
<keyword evidence="1" id="KW-1185">Reference proteome</keyword>
<proteinExistence type="predicted"/>
<evidence type="ECO:0000313" key="2">
    <source>
        <dbReference type="WBParaSite" id="PgR046_g031_t02"/>
    </source>
</evidence>
<protein>
    <submittedName>
        <fullName evidence="2">Ovule protein</fullName>
    </submittedName>
</protein>
<accession>A0A915BN19</accession>
<dbReference type="AlphaFoldDB" id="A0A915BN19"/>
<sequence length="74" mass="8402">MSPRQRHLPCFVEELGSKRRATSLVYLATIKFIPPQLGLPSYTYHLSFTSFPINVNKNLPGDDTIQMLSCNYSP</sequence>
<reference evidence="2" key="1">
    <citation type="submission" date="2022-11" db="UniProtKB">
        <authorList>
            <consortium name="WormBaseParasite"/>
        </authorList>
    </citation>
    <scope>IDENTIFICATION</scope>
</reference>